<keyword evidence="4" id="KW-0808">Transferase</keyword>
<dbReference type="Pfam" id="PF00809">
    <property type="entry name" value="Pterin_bind"/>
    <property type="match status" value="1"/>
</dbReference>
<keyword evidence="9" id="KW-1185">Reference proteome</keyword>
<dbReference type="EMBL" id="ACJM01000004">
    <property type="protein sequence ID" value="EEG78225.1"/>
    <property type="molecule type" value="Genomic_DNA"/>
</dbReference>
<evidence type="ECO:0000256" key="4">
    <source>
        <dbReference type="ARBA" id="ARBA00022679"/>
    </source>
</evidence>
<name>C0GF43_DETAL</name>
<evidence type="ECO:0000256" key="1">
    <source>
        <dbReference type="ARBA" id="ARBA00010398"/>
    </source>
</evidence>
<dbReference type="InterPro" id="IPR050554">
    <property type="entry name" value="Met_Synthase/Corrinoid"/>
</dbReference>
<dbReference type="AlphaFoldDB" id="C0GF43"/>
<dbReference type="RefSeq" id="WP_008515604.1">
    <property type="nucleotide sequence ID" value="NZ_ACJM01000004.1"/>
</dbReference>
<evidence type="ECO:0000313" key="9">
    <source>
        <dbReference type="Proteomes" id="UP000006443"/>
    </source>
</evidence>
<dbReference type="SUPFAM" id="SSF51717">
    <property type="entry name" value="Dihydropteroate synthetase-like"/>
    <property type="match status" value="1"/>
</dbReference>
<evidence type="ECO:0000256" key="3">
    <source>
        <dbReference type="ARBA" id="ARBA00022628"/>
    </source>
</evidence>
<organism evidence="8 9">
    <name type="scientific">Dethiobacter alkaliphilus AHT 1</name>
    <dbReference type="NCBI Taxonomy" id="555088"/>
    <lineage>
        <taxon>Bacteria</taxon>
        <taxon>Bacillati</taxon>
        <taxon>Bacillota</taxon>
        <taxon>Dethiobacteria</taxon>
        <taxon>Dethiobacterales</taxon>
        <taxon>Dethiobacteraceae</taxon>
        <taxon>Dethiobacter</taxon>
    </lineage>
</organism>
<dbReference type="GO" id="GO:0046872">
    <property type="term" value="F:metal ion binding"/>
    <property type="evidence" value="ECO:0007669"/>
    <property type="project" value="UniProtKB-KW"/>
</dbReference>
<dbReference type="PANTHER" id="PTHR45833">
    <property type="entry name" value="METHIONINE SYNTHASE"/>
    <property type="match status" value="1"/>
</dbReference>
<dbReference type="eggNOG" id="COG1410">
    <property type="taxonomic scope" value="Bacteria"/>
</dbReference>
<dbReference type="GO" id="GO:0046653">
    <property type="term" value="P:tetrahydrofolate metabolic process"/>
    <property type="evidence" value="ECO:0007669"/>
    <property type="project" value="TreeGrafter"/>
</dbReference>
<protein>
    <submittedName>
        <fullName evidence="8">Dihydropteroate synthase DHPS</fullName>
    </submittedName>
</protein>
<dbReference type="PANTHER" id="PTHR45833:SF1">
    <property type="entry name" value="METHIONINE SYNTHASE"/>
    <property type="match status" value="1"/>
</dbReference>
<dbReference type="InterPro" id="IPR000489">
    <property type="entry name" value="Pterin-binding_dom"/>
</dbReference>
<gene>
    <name evidence="8" type="ORF">DealDRAFT_1102</name>
</gene>
<dbReference type="GO" id="GO:0032259">
    <property type="term" value="P:methylation"/>
    <property type="evidence" value="ECO:0007669"/>
    <property type="project" value="UniProtKB-KW"/>
</dbReference>
<dbReference type="OrthoDB" id="358252at2"/>
<evidence type="ECO:0000313" key="8">
    <source>
        <dbReference type="EMBL" id="EEG78225.1"/>
    </source>
</evidence>
<keyword evidence="5" id="KW-0479">Metal-binding</keyword>
<dbReference type="GO" id="GO:0050667">
    <property type="term" value="P:homocysteine metabolic process"/>
    <property type="evidence" value="ECO:0007669"/>
    <property type="project" value="TreeGrafter"/>
</dbReference>
<dbReference type="Gene3D" id="3.20.20.20">
    <property type="entry name" value="Dihydropteroate synthase-like"/>
    <property type="match status" value="1"/>
</dbReference>
<feature type="domain" description="Pterin-binding" evidence="7">
    <location>
        <begin position="1"/>
        <end position="256"/>
    </location>
</feature>
<comment type="caution">
    <text evidence="8">The sequence shown here is derived from an EMBL/GenBank/DDBJ whole genome shotgun (WGS) entry which is preliminary data.</text>
</comment>
<dbReference type="GO" id="GO:0008705">
    <property type="term" value="F:methionine synthase activity"/>
    <property type="evidence" value="ECO:0007669"/>
    <property type="project" value="TreeGrafter"/>
</dbReference>
<reference evidence="8 9" key="1">
    <citation type="submission" date="2009-02" db="EMBL/GenBank/DDBJ databases">
        <title>Sequencing of the draft genome and assembly of Dethiobacter alkaliphilus AHT 1.</title>
        <authorList>
            <consortium name="US DOE Joint Genome Institute (JGI-PGF)"/>
            <person name="Lucas S."/>
            <person name="Copeland A."/>
            <person name="Lapidus A."/>
            <person name="Glavina del Rio T."/>
            <person name="Dalin E."/>
            <person name="Tice H."/>
            <person name="Bruce D."/>
            <person name="Goodwin L."/>
            <person name="Pitluck S."/>
            <person name="Larimer F."/>
            <person name="Land M.L."/>
            <person name="Hauser L."/>
            <person name="Muyzer G."/>
        </authorList>
    </citation>
    <scope>NUCLEOTIDE SEQUENCE [LARGE SCALE GENOMIC DNA]</scope>
    <source>
        <strain evidence="8 9">AHT 1</strain>
    </source>
</reference>
<accession>C0GF43</accession>
<evidence type="ECO:0000256" key="5">
    <source>
        <dbReference type="ARBA" id="ARBA00022723"/>
    </source>
</evidence>
<comment type="similarity">
    <text evidence="1">Belongs to the vitamin-B12 dependent methionine synthase family.</text>
</comment>
<dbReference type="GO" id="GO:0005829">
    <property type="term" value="C:cytosol"/>
    <property type="evidence" value="ECO:0007669"/>
    <property type="project" value="TreeGrafter"/>
</dbReference>
<dbReference type="NCBIfam" id="NF005719">
    <property type="entry name" value="PRK07535.1"/>
    <property type="match status" value="1"/>
</dbReference>
<dbReference type="GO" id="GO:0031419">
    <property type="term" value="F:cobalamin binding"/>
    <property type="evidence" value="ECO:0007669"/>
    <property type="project" value="UniProtKB-KW"/>
</dbReference>
<keyword evidence="2" id="KW-0489">Methyltransferase</keyword>
<dbReference type="InterPro" id="IPR011005">
    <property type="entry name" value="Dihydropteroate_synth-like_sf"/>
</dbReference>
<dbReference type="PROSITE" id="PS50972">
    <property type="entry name" value="PTERIN_BINDING"/>
    <property type="match status" value="1"/>
</dbReference>
<dbReference type="STRING" id="555088.DealDRAFT_1102"/>
<evidence type="ECO:0000256" key="2">
    <source>
        <dbReference type="ARBA" id="ARBA00022603"/>
    </source>
</evidence>
<proteinExistence type="inferred from homology"/>
<sequence length="264" mass="29031">MFIIGERINGMFKDIAQGIREEDPTAIHYWAKKQEEGGARYLDINTGPAAKDQVKVMQWLVEKTQEASDLPLALDSTNYDAIEAGLELCKRPAMINSVPAEWPKMERVFTMAAKHNSAVIGLAMNEQGIPKDADTRVALAMELVAAADSYGIPMEDLYIDPLVLPCNVGQDHGPEVMNTLRQVKMLADPSPRTVVGLSNISQGTKSRELINRTFATMGIANGLDAAVADACDRELIEAIATARVIMNLDIYCDSYVDVYIKQQK</sequence>
<dbReference type="Proteomes" id="UP000006443">
    <property type="component" value="Unassembled WGS sequence"/>
</dbReference>
<evidence type="ECO:0000256" key="6">
    <source>
        <dbReference type="ARBA" id="ARBA00023285"/>
    </source>
</evidence>
<keyword evidence="3" id="KW-0846">Cobalamin</keyword>
<evidence type="ECO:0000259" key="7">
    <source>
        <dbReference type="PROSITE" id="PS50972"/>
    </source>
</evidence>
<keyword evidence="6" id="KW-0170">Cobalt</keyword>